<dbReference type="OrthoDB" id="9775735at2"/>
<evidence type="ECO:0000313" key="11">
    <source>
        <dbReference type="Proteomes" id="UP000275012"/>
    </source>
</evidence>
<keyword evidence="6 9" id="KW-1133">Transmembrane helix</keyword>
<evidence type="ECO:0000256" key="9">
    <source>
        <dbReference type="SAM" id="Phobius"/>
    </source>
</evidence>
<evidence type="ECO:0000256" key="3">
    <source>
        <dbReference type="ARBA" id="ARBA00022448"/>
    </source>
</evidence>
<keyword evidence="5 9" id="KW-0812">Transmembrane</keyword>
<feature type="transmembrane region" description="Helical" evidence="9">
    <location>
        <begin position="336"/>
        <end position="360"/>
    </location>
</feature>
<feature type="transmembrane region" description="Helical" evidence="9">
    <location>
        <begin position="251"/>
        <end position="271"/>
    </location>
</feature>
<evidence type="ECO:0000256" key="6">
    <source>
        <dbReference type="ARBA" id="ARBA00022989"/>
    </source>
</evidence>
<feature type="region of interest" description="Disordered" evidence="8">
    <location>
        <begin position="515"/>
        <end position="534"/>
    </location>
</feature>
<dbReference type="InterPro" id="IPR000060">
    <property type="entry name" value="BCCT_transptr"/>
</dbReference>
<keyword evidence="3" id="KW-0813">Transport</keyword>
<evidence type="ECO:0000256" key="8">
    <source>
        <dbReference type="SAM" id="MobiDB-lite"/>
    </source>
</evidence>
<dbReference type="GO" id="GO:0005886">
    <property type="term" value="C:plasma membrane"/>
    <property type="evidence" value="ECO:0007669"/>
    <property type="project" value="UniProtKB-SubCell"/>
</dbReference>
<name>A0A3M2I3R0_9GAMM</name>
<feature type="transmembrane region" description="Helical" evidence="9">
    <location>
        <begin position="179"/>
        <end position="200"/>
    </location>
</feature>
<gene>
    <name evidence="10" type="ORF">EBB59_01145</name>
</gene>
<reference evidence="10 11" key="1">
    <citation type="submission" date="2018-10" db="EMBL/GenBank/DDBJ databases">
        <title>Proposal of Lysobacter pythonis sp. nov. isolated from royal pythons (Python regius).</title>
        <authorList>
            <person name="Hans-Juergen B."/>
            <person name="Huptas C."/>
            <person name="Sandra B."/>
            <person name="Igor L."/>
            <person name="Joachim S."/>
            <person name="Siegfried S."/>
            <person name="Mareike W."/>
            <person name="Peter K."/>
        </authorList>
    </citation>
    <scope>NUCLEOTIDE SEQUENCE [LARGE SCALE GENOMIC DNA]</scope>
    <source>
        <strain evidence="10 11">4284/11</strain>
    </source>
</reference>
<dbReference type="Proteomes" id="UP000275012">
    <property type="component" value="Unassembled WGS sequence"/>
</dbReference>
<keyword evidence="4" id="KW-1003">Cell membrane</keyword>
<keyword evidence="7 9" id="KW-0472">Membrane</keyword>
<feature type="transmembrane region" description="Helical" evidence="9">
    <location>
        <begin position="80"/>
        <end position="100"/>
    </location>
</feature>
<feature type="transmembrane region" description="Helical" evidence="9">
    <location>
        <begin position="306"/>
        <end position="324"/>
    </location>
</feature>
<feature type="transmembrane region" description="Helical" evidence="9">
    <location>
        <begin position="129"/>
        <end position="150"/>
    </location>
</feature>
<dbReference type="InterPro" id="IPR018093">
    <property type="entry name" value="BCCT_CS"/>
</dbReference>
<dbReference type="PANTHER" id="PTHR30047:SF7">
    <property type="entry name" value="HIGH-AFFINITY CHOLINE TRANSPORT PROTEIN"/>
    <property type="match status" value="1"/>
</dbReference>
<proteinExistence type="inferred from homology"/>
<protein>
    <submittedName>
        <fullName evidence="10">BCCT family transporter</fullName>
    </submittedName>
</protein>
<sequence>MVFRLSLILLMTLVLAGVLAPERFGELTRHAELATLAGGGWLYLLIVFGVLMFLGFLAVSKLGNLRIGGPDAEPEFSLGAWFAMLFSAGMGIGLVFWGVAEPLSHYAHPPEMLDGQSVESARAAMRYAFFHWGLHPWAIYALMGLAMAWFQFNRRARGLLSDLLEPLLGRWALAAPGKLVDVLAVAVTAIGVATTLGFGASQIGAGLHRVMGAPEGFSTQLAVIGVAFVLYMISSATGLKRGIKWLSGFNMAMAALLLALVIVLGPTAFIFDILTTTLGSYINQLPSMSLRMSPFSQNSWVGDWTIFYWAWWIAWAPFVGAFFARISYGRTVREFIVGVMLGPALVSFLWFSGFGGTALFQQMFGQVDLLPVLERGYQFVLFSVFEQLPLAALLSWCAIVLLLSFFVTSADSATLVLASMSSESAEDPPLSRRMIWGVMQAAIAIALLAAGGLAALQAAVIVAALPFALLLVAVAISLFKVLGEEQRREAREARELHRAELRWLAEERGRLQAVLDEAAGESSDDAPGRPHSGS</sequence>
<comment type="subcellular location">
    <subcellularLocation>
        <location evidence="1">Cell membrane</location>
        <topology evidence="1">Multi-pass membrane protein</topology>
    </subcellularLocation>
</comment>
<dbReference type="EMBL" id="RFLY01000001">
    <property type="protein sequence ID" value="RMH94925.1"/>
    <property type="molecule type" value="Genomic_DNA"/>
</dbReference>
<dbReference type="RefSeq" id="WP_122100311.1">
    <property type="nucleotide sequence ID" value="NZ_RFLY01000001.1"/>
</dbReference>
<keyword evidence="11" id="KW-1185">Reference proteome</keyword>
<feature type="transmembrane region" description="Helical" evidence="9">
    <location>
        <begin position="41"/>
        <end position="59"/>
    </location>
</feature>
<evidence type="ECO:0000313" key="10">
    <source>
        <dbReference type="EMBL" id="RMH94925.1"/>
    </source>
</evidence>
<evidence type="ECO:0000256" key="7">
    <source>
        <dbReference type="ARBA" id="ARBA00023136"/>
    </source>
</evidence>
<evidence type="ECO:0000256" key="1">
    <source>
        <dbReference type="ARBA" id="ARBA00004651"/>
    </source>
</evidence>
<evidence type="ECO:0000256" key="4">
    <source>
        <dbReference type="ARBA" id="ARBA00022475"/>
    </source>
</evidence>
<dbReference type="AlphaFoldDB" id="A0A3M2I3R0"/>
<feature type="transmembrane region" description="Helical" evidence="9">
    <location>
        <begin position="460"/>
        <end position="482"/>
    </location>
</feature>
<comment type="similarity">
    <text evidence="2">Belongs to the BCCT transporter (TC 2.A.15) family.</text>
</comment>
<organism evidence="10 11">
    <name type="scientific">Solilutibacter pythonis</name>
    <dbReference type="NCBI Taxonomy" id="2483112"/>
    <lineage>
        <taxon>Bacteria</taxon>
        <taxon>Pseudomonadati</taxon>
        <taxon>Pseudomonadota</taxon>
        <taxon>Gammaproteobacteria</taxon>
        <taxon>Lysobacterales</taxon>
        <taxon>Lysobacteraceae</taxon>
        <taxon>Solilutibacter</taxon>
    </lineage>
</organism>
<feature type="transmembrane region" description="Helical" evidence="9">
    <location>
        <begin position="220"/>
        <end position="239"/>
    </location>
</feature>
<feature type="transmembrane region" description="Helical" evidence="9">
    <location>
        <begin position="390"/>
        <end position="413"/>
    </location>
</feature>
<accession>A0A3M2I3R0</accession>
<dbReference type="PROSITE" id="PS01303">
    <property type="entry name" value="BCCT"/>
    <property type="match status" value="1"/>
</dbReference>
<dbReference type="GO" id="GO:0022857">
    <property type="term" value="F:transmembrane transporter activity"/>
    <property type="evidence" value="ECO:0007669"/>
    <property type="project" value="InterPro"/>
</dbReference>
<feature type="transmembrane region" description="Helical" evidence="9">
    <location>
        <begin position="434"/>
        <end position="454"/>
    </location>
</feature>
<dbReference type="Pfam" id="PF02028">
    <property type="entry name" value="BCCT"/>
    <property type="match status" value="1"/>
</dbReference>
<comment type="caution">
    <text evidence="10">The sequence shown here is derived from an EMBL/GenBank/DDBJ whole genome shotgun (WGS) entry which is preliminary data.</text>
</comment>
<dbReference type="PANTHER" id="PTHR30047">
    <property type="entry name" value="HIGH-AFFINITY CHOLINE TRANSPORT PROTEIN-RELATED"/>
    <property type="match status" value="1"/>
</dbReference>
<evidence type="ECO:0000256" key="2">
    <source>
        <dbReference type="ARBA" id="ARBA00005658"/>
    </source>
</evidence>
<evidence type="ECO:0000256" key="5">
    <source>
        <dbReference type="ARBA" id="ARBA00022692"/>
    </source>
</evidence>
<dbReference type="NCBIfam" id="TIGR00842">
    <property type="entry name" value="bcct"/>
    <property type="match status" value="1"/>
</dbReference>